<organism evidence="1 2">
    <name type="scientific">Caldalkalibacillus uzonensis</name>
    <dbReference type="NCBI Taxonomy" id="353224"/>
    <lineage>
        <taxon>Bacteria</taxon>
        <taxon>Bacillati</taxon>
        <taxon>Bacillota</taxon>
        <taxon>Bacilli</taxon>
        <taxon>Bacillales</taxon>
        <taxon>Bacillaceae</taxon>
        <taxon>Caldalkalibacillus</taxon>
    </lineage>
</organism>
<name>A0ABU0CV09_9BACI</name>
<dbReference type="InterPro" id="IPR053745">
    <property type="entry name" value="Viral_Tail_Comp_sf"/>
</dbReference>
<reference evidence="1 2" key="1">
    <citation type="submission" date="2023-07" db="EMBL/GenBank/DDBJ databases">
        <title>Genomic Encyclopedia of Type Strains, Phase IV (KMG-IV): sequencing the most valuable type-strain genomes for metagenomic binning, comparative biology and taxonomic classification.</title>
        <authorList>
            <person name="Goeker M."/>
        </authorList>
    </citation>
    <scope>NUCLEOTIDE SEQUENCE [LARGE SCALE GENOMIC DNA]</scope>
    <source>
        <strain evidence="1 2">DSM 17740</strain>
    </source>
</reference>
<evidence type="ECO:0008006" key="3">
    <source>
        <dbReference type="Google" id="ProtNLM"/>
    </source>
</evidence>
<dbReference type="InterPro" id="IPR021508">
    <property type="entry name" value="Gp17-like"/>
</dbReference>
<evidence type="ECO:0000313" key="1">
    <source>
        <dbReference type="EMBL" id="MDQ0340269.1"/>
    </source>
</evidence>
<proteinExistence type="predicted"/>
<comment type="caution">
    <text evidence="1">The sequence shown here is derived from an EMBL/GenBank/DDBJ whole genome shotgun (WGS) entry which is preliminary data.</text>
</comment>
<dbReference type="Gene3D" id="3.30.2000.30">
    <property type="match status" value="1"/>
</dbReference>
<gene>
    <name evidence="1" type="ORF">J2S00_003074</name>
</gene>
<dbReference type="Proteomes" id="UP001232445">
    <property type="component" value="Unassembled WGS sequence"/>
</dbReference>
<dbReference type="Pfam" id="PF11367">
    <property type="entry name" value="Tail_completion_gp17"/>
    <property type="match status" value="1"/>
</dbReference>
<protein>
    <recommendedName>
        <fullName evidence="3">DUF3168 domain-containing protein</fullName>
    </recommendedName>
</protein>
<sequence length="134" mass="15482">MKARQSQMTLNRVIELRKAIKAAIKEVHSEVYFEKATDDSPYPYIVFDLPNSISNGALENFVLEVEGWDAPTNSDTTGLEMMMDAVDKALQRKTFVIADNLFFSLYRDGRESINENDSLIKRRRYTYQARVYGE</sequence>
<keyword evidence="2" id="KW-1185">Reference proteome</keyword>
<evidence type="ECO:0000313" key="2">
    <source>
        <dbReference type="Proteomes" id="UP001232445"/>
    </source>
</evidence>
<dbReference type="EMBL" id="JAUSUQ010000012">
    <property type="protein sequence ID" value="MDQ0340269.1"/>
    <property type="molecule type" value="Genomic_DNA"/>
</dbReference>
<accession>A0ABU0CV09</accession>